<proteinExistence type="inferred from homology"/>
<gene>
    <name evidence="5" type="ORF">D9613_012840</name>
</gene>
<accession>A0A8H4VQ67</accession>
<dbReference type="AlphaFoldDB" id="A0A8H4VQ67"/>
<dbReference type="EMBL" id="JAACJL010000020">
    <property type="protein sequence ID" value="KAF4618012.1"/>
    <property type="molecule type" value="Genomic_DNA"/>
</dbReference>
<evidence type="ECO:0000256" key="1">
    <source>
        <dbReference type="ARBA" id="ARBA00005234"/>
    </source>
</evidence>
<dbReference type="InterPro" id="IPR003653">
    <property type="entry name" value="Peptidase_C48_C"/>
</dbReference>
<dbReference type="GO" id="GO:0006508">
    <property type="term" value="P:proteolysis"/>
    <property type="evidence" value="ECO:0007669"/>
    <property type="project" value="UniProtKB-KW"/>
</dbReference>
<dbReference type="Gene3D" id="3.40.395.10">
    <property type="entry name" value="Adenoviral Proteinase, Chain A"/>
    <property type="match status" value="1"/>
</dbReference>
<evidence type="ECO:0000256" key="2">
    <source>
        <dbReference type="ARBA" id="ARBA00022670"/>
    </source>
</evidence>
<name>A0A8H4VQ67_9AGAR</name>
<evidence type="ECO:0000313" key="6">
    <source>
        <dbReference type="Proteomes" id="UP000521872"/>
    </source>
</evidence>
<protein>
    <recommendedName>
        <fullName evidence="4">Ubiquitin-like protease family profile domain-containing protein</fullName>
    </recommendedName>
</protein>
<sequence length="324" mass="37249">MTTPNSPMILDVDEKFQADKWFGHGINYNSDTLPACVTEEKEKSEHIPPELDNFSVDLSVTQFLQHTTPKLSAEIIHTKTTIWFSRDEPMQLEDVKSLLSRPVPSKDFLAELDAAYGQAWLDGATSIIDPRFNEGRERLPMWMLAYWKKATEVNEMQELWRKGVIWLRNEGQRLNSTALPETIEKATRLLDNLHWNTPIRPISSHFSYIATTLFLAKFLGTFWLNDEHINMMIEQLRENASKRTSGTAQQLQTLSTVVEDLSFPLAIHNLPKDLSKEKNKRIIRLGQLAKDGTMKKLYFPLHVNSTHWIAVMIDFEGKSFSFGA</sequence>
<reference evidence="5 6" key="1">
    <citation type="submission" date="2019-12" db="EMBL/GenBank/DDBJ databases">
        <authorList>
            <person name="Floudas D."/>
            <person name="Bentzer J."/>
            <person name="Ahren D."/>
            <person name="Johansson T."/>
            <person name="Persson P."/>
            <person name="Tunlid A."/>
        </authorList>
    </citation>
    <scope>NUCLEOTIDE SEQUENCE [LARGE SCALE GENOMIC DNA]</scope>
    <source>
        <strain evidence="5 6">CBS 102.39</strain>
    </source>
</reference>
<dbReference type="SUPFAM" id="SSF54001">
    <property type="entry name" value="Cysteine proteinases"/>
    <property type="match status" value="1"/>
</dbReference>
<organism evidence="5 6">
    <name type="scientific">Agrocybe pediades</name>
    <dbReference type="NCBI Taxonomy" id="84607"/>
    <lineage>
        <taxon>Eukaryota</taxon>
        <taxon>Fungi</taxon>
        <taxon>Dikarya</taxon>
        <taxon>Basidiomycota</taxon>
        <taxon>Agaricomycotina</taxon>
        <taxon>Agaricomycetes</taxon>
        <taxon>Agaricomycetidae</taxon>
        <taxon>Agaricales</taxon>
        <taxon>Agaricineae</taxon>
        <taxon>Strophariaceae</taxon>
        <taxon>Agrocybe</taxon>
    </lineage>
</organism>
<keyword evidence="2" id="KW-0645">Protease</keyword>
<dbReference type="GO" id="GO:0019783">
    <property type="term" value="F:ubiquitin-like protein peptidase activity"/>
    <property type="evidence" value="ECO:0007669"/>
    <property type="project" value="UniProtKB-ARBA"/>
</dbReference>
<comment type="caution">
    <text evidence="5">The sequence shown here is derived from an EMBL/GenBank/DDBJ whole genome shotgun (WGS) entry which is preliminary data.</text>
</comment>
<keyword evidence="3" id="KW-0378">Hydrolase</keyword>
<comment type="similarity">
    <text evidence="1">Belongs to the peptidase C48 family.</text>
</comment>
<evidence type="ECO:0000256" key="3">
    <source>
        <dbReference type="ARBA" id="ARBA00022801"/>
    </source>
</evidence>
<dbReference type="Pfam" id="PF02902">
    <property type="entry name" value="Peptidase_C48"/>
    <property type="match status" value="1"/>
</dbReference>
<dbReference type="InterPro" id="IPR038765">
    <property type="entry name" value="Papain-like_cys_pep_sf"/>
</dbReference>
<evidence type="ECO:0000313" key="5">
    <source>
        <dbReference type="EMBL" id="KAF4618012.1"/>
    </source>
</evidence>
<keyword evidence="6" id="KW-1185">Reference proteome</keyword>
<dbReference type="Proteomes" id="UP000521872">
    <property type="component" value="Unassembled WGS sequence"/>
</dbReference>
<dbReference type="GO" id="GO:0008234">
    <property type="term" value="F:cysteine-type peptidase activity"/>
    <property type="evidence" value="ECO:0007669"/>
    <property type="project" value="InterPro"/>
</dbReference>
<dbReference type="PROSITE" id="PS50600">
    <property type="entry name" value="ULP_PROTEASE"/>
    <property type="match status" value="1"/>
</dbReference>
<evidence type="ECO:0000259" key="4">
    <source>
        <dbReference type="PROSITE" id="PS50600"/>
    </source>
</evidence>
<feature type="domain" description="Ubiquitin-like protease family profile" evidence="4">
    <location>
        <begin position="199"/>
        <end position="324"/>
    </location>
</feature>